<keyword evidence="4" id="KW-1185">Reference proteome</keyword>
<dbReference type="OrthoDB" id="434905at2759"/>
<accession>A0A9P1FS51</accession>
<organism evidence="2">
    <name type="scientific">Cladocopium goreaui</name>
    <dbReference type="NCBI Taxonomy" id="2562237"/>
    <lineage>
        <taxon>Eukaryota</taxon>
        <taxon>Sar</taxon>
        <taxon>Alveolata</taxon>
        <taxon>Dinophyceae</taxon>
        <taxon>Suessiales</taxon>
        <taxon>Symbiodiniaceae</taxon>
        <taxon>Cladocopium</taxon>
    </lineage>
</organism>
<comment type="caution">
    <text evidence="2">The sequence shown here is derived from an EMBL/GenBank/DDBJ whole genome shotgun (WGS) entry which is preliminary data.</text>
</comment>
<feature type="region of interest" description="Disordered" evidence="1">
    <location>
        <begin position="1"/>
        <end position="81"/>
    </location>
</feature>
<dbReference type="EMBL" id="CAMXCT020000891">
    <property type="protein sequence ID" value="CAL1137862.1"/>
    <property type="molecule type" value="Genomic_DNA"/>
</dbReference>
<evidence type="ECO:0000313" key="4">
    <source>
        <dbReference type="Proteomes" id="UP001152797"/>
    </source>
</evidence>
<evidence type="ECO:0000313" key="3">
    <source>
        <dbReference type="EMBL" id="CAL4771799.1"/>
    </source>
</evidence>
<proteinExistence type="predicted"/>
<dbReference type="EMBL" id="CAMXCT010000891">
    <property type="protein sequence ID" value="CAI3984487.1"/>
    <property type="molecule type" value="Genomic_DNA"/>
</dbReference>
<dbReference type="EMBL" id="CAMXCT030000891">
    <property type="protein sequence ID" value="CAL4771799.1"/>
    <property type="molecule type" value="Genomic_DNA"/>
</dbReference>
<name>A0A9P1FS51_9DINO</name>
<feature type="compositionally biased region" description="Basic and acidic residues" evidence="1">
    <location>
        <begin position="34"/>
        <end position="52"/>
    </location>
</feature>
<dbReference type="AlphaFoldDB" id="A0A9P1FS51"/>
<gene>
    <name evidence="2" type="ORF">C1SCF055_LOCUS12016</name>
</gene>
<protein>
    <submittedName>
        <fullName evidence="2">Uncharacterized protein</fullName>
    </submittedName>
</protein>
<dbReference type="Proteomes" id="UP001152797">
    <property type="component" value="Unassembled WGS sequence"/>
</dbReference>
<feature type="region of interest" description="Disordered" evidence="1">
    <location>
        <begin position="264"/>
        <end position="337"/>
    </location>
</feature>
<sequence>MSSFAKEDPDEAEEKFEEKDDQSPWADSDDEDNNDRVLGWRDGESLTRRDLRQILQREPQARERYESLRRDSASKKRPVQVEALSGLPPEWQAVYALAPDADPQVAWSRAKLEESRSKRQKKETLDDRLQWESRPGESIEQEITRLKSEAAEVKKDVSANKKVQEDWAKKVEDSQAVLKEGKAVSRTVLRAFETASYDHSVAKGQLRSSEMYFQFLTQDTKQNTQLQVSTLERSCALMDKTMDLLKGHIRTLNEVANMSSASELEPFFSPSPQLGAVPATKTQKSPAPGNMTPRTGAATPHPGVATSQVGVAGPSPLQRASKLKALKVPPVSPSLRD</sequence>
<evidence type="ECO:0000256" key="1">
    <source>
        <dbReference type="SAM" id="MobiDB-lite"/>
    </source>
</evidence>
<reference evidence="3 4" key="2">
    <citation type="submission" date="2024-05" db="EMBL/GenBank/DDBJ databases">
        <authorList>
            <person name="Chen Y."/>
            <person name="Shah S."/>
            <person name="Dougan E. K."/>
            <person name="Thang M."/>
            <person name="Chan C."/>
        </authorList>
    </citation>
    <scope>NUCLEOTIDE SEQUENCE [LARGE SCALE GENOMIC DNA]</scope>
</reference>
<evidence type="ECO:0000313" key="2">
    <source>
        <dbReference type="EMBL" id="CAI3984487.1"/>
    </source>
</evidence>
<reference evidence="2" key="1">
    <citation type="submission" date="2022-10" db="EMBL/GenBank/DDBJ databases">
        <authorList>
            <person name="Chen Y."/>
            <person name="Dougan E. K."/>
            <person name="Chan C."/>
            <person name="Rhodes N."/>
            <person name="Thang M."/>
        </authorList>
    </citation>
    <scope>NUCLEOTIDE SEQUENCE</scope>
</reference>
<feature type="compositionally biased region" description="Basic and acidic residues" evidence="1">
    <location>
        <begin position="59"/>
        <end position="74"/>
    </location>
</feature>